<dbReference type="Pfam" id="PF11041">
    <property type="entry name" value="Phage_Wedge1"/>
    <property type="match status" value="1"/>
</dbReference>
<evidence type="ECO:0000313" key="2">
    <source>
        <dbReference type="Proteomes" id="UP000007841"/>
    </source>
</evidence>
<organism evidence="1 2">
    <name type="scientific">Klebsiella pneumoniae subsp. pneumoniae (strain HS11286)</name>
    <dbReference type="NCBI Taxonomy" id="1125630"/>
    <lineage>
        <taxon>Bacteria</taxon>
        <taxon>Pseudomonadati</taxon>
        <taxon>Pseudomonadota</taxon>
        <taxon>Gammaproteobacteria</taxon>
        <taxon>Enterobacterales</taxon>
        <taxon>Enterobacteriaceae</taxon>
        <taxon>Klebsiella/Raoultella group</taxon>
        <taxon>Klebsiella</taxon>
        <taxon>Klebsiella pneumoniae complex</taxon>
    </lineage>
</organism>
<dbReference type="RefSeq" id="WP_014342928.1">
    <property type="nucleotide sequence ID" value="NC_016845.1"/>
</dbReference>
<accession>A0A0H3GT66</accession>
<reference evidence="1 2" key="1">
    <citation type="journal article" date="2012" name="J. Bacteriol.">
        <title>Complete genome sequence of Klebsiella pneumoniae subsp. pneumoniae HS11286, a multidrug-resistant strain isolated from human sputum.</title>
        <authorList>
            <person name="Liu P."/>
            <person name="Li P."/>
            <person name="Jiang X."/>
            <person name="Bi D."/>
            <person name="Xie Y."/>
            <person name="Tai C."/>
            <person name="Deng Z."/>
            <person name="Rajakumar K."/>
            <person name="Ou H.Y."/>
        </authorList>
    </citation>
    <scope>NUCLEOTIDE SEQUENCE [LARGE SCALE GENOMIC DNA]</scope>
    <source>
        <strain evidence="1 2">HS11286</strain>
    </source>
</reference>
<name>A0A0H3GT66_KLEPH</name>
<sequence>MNNVDWTIYAQYVNSTSLRSLIDTFNASVAPEDWIDTFYDLVFNIETCGDYGLMCWGKIVDVERLLTVTPSQQFLGFGEATSTPAELTDPQPFNQAPFYTGVQDTNTVVLTNDAYRKLIMCKAMANISDCTVPVMNRMLMYMFGASGRAYVRDDGNHVMSYVFEFQLSDSELAIVQSSGALPSPSGVKVNIVQEV</sequence>
<evidence type="ECO:0000313" key="1">
    <source>
        <dbReference type="EMBL" id="AEW59989.1"/>
    </source>
</evidence>
<protein>
    <recommendedName>
        <fullName evidence="3">DUF2612 domain-containing protein</fullName>
    </recommendedName>
</protein>
<dbReference type="HOGENOM" id="CLU_114931_0_0_6"/>
<dbReference type="EMBL" id="CP003200">
    <property type="protein sequence ID" value="AEW59989.1"/>
    <property type="molecule type" value="Genomic_DNA"/>
</dbReference>
<dbReference type="RefSeq" id="YP_005225591.1">
    <property type="nucleotide sequence ID" value="NC_016845.1"/>
</dbReference>
<dbReference type="InterPro" id="IPR021283">
    <property type="entry name" value="Phage_Wedge1"/>
</dbReference>
<dbReference type="Proteomes" id="UP000007841">
    <property type="component" value="Chromosome"/>
</dbReference>
<evidence type="ECO:0008006" key="3">
    <source>
        <dbReference type="Google" id="ProtNLM"/>
    </source>
</evidence>
<dbReference type="STRING" id="1125630.KPHS_12910"/>
<dbReference type="PATRIC" id="fig|1125630.4.peg.1253"/>
<dbReference type="GeneID" id="11846292"/>
<dbReference type="AlphaFoldDB" id="A0A0H3GT66"/>
<proteinExistence type="predicted"/>
<gene>
    <name evidence="1" type="ordered locus">KPHS_12910</name>
</gene>
<dbReference type="KEGG" id="kpm:KPHS_12910"/>
<keyword evidence="2" id="KW-1185">Reference proteome</keyword>